<dbReference type="AlphaFoldDB" id="A0A3L8S0S2"/>
<protein>
    <submittedName>
        <fullName evidence="2">Uncharacterized protein</fullName>
    </submittedName>
</protein>
<keyword evidence="3" id="KW-1185">Reference proteome</keyword>
<proteinExistence type="predicted"/>
<dbReference type="EMBL" id="QUSF01000097">
    <property type="protein sequence ID" value="RLV92830.1"/>
    <property type="molecule type" value="Genomic_DNA"/>
</dbReference>
<name>A0A3L8S0S2_CHLGU</name>
<keyword evidence="1" id="KW-1133">Transmembrane helix</keyword>
<keyword evidence="1" id="KW-0472">Membrane</keyword>
<organism evidence="2 3">
    <name type="scientific">Chloebia gouldiae</name>
    <name type="common">Gouldian finch</name>
    <name type="synonym">Erythrura gouldiae</name>
    <dbReference type="NCBI Taxonomy" id="44316"/>
    <lineage>
        <taxon>Eukaryota</taxon>
        <taxon>Metazoa</taxon>
        <taxon>Chordata</taxon>
        <taxon>Craniata</taxon>
        <taxon>Vertebrata</taxon>
        <taxon>Euteleostomi</taxon>
        <taxon>Archelosauria</taxon>
        <taxon>Archosauria</taxon>
        <taxon>Dinosauria</taxon>
        <taxon>Saurischia</taxon>
        <taxon>Theropoda</taxon>
        <taxon>Coelurosauria</taxon>
        <taxon>Aves</taxon>
        <taxon>Neognathae</taxon>
        <taxon>Neoaves</taxon>
        <taxon>Telluraves</taxon>
        <taxon>Australaves</taxon>
        <taxon>Passeriformes</taxon>
        <taxon>Passeroidea</taxon>
        <taxon>Passeridae</taxon>
        <taxon>Chloebia</taxon>
    </lineage>
</organism>
<accession>A0A3L8S0S2</accession>
<evidence type="ECO:0000313" key="3">
    <source>
        <dbReference type="Proteomes" id="UP000276834"/>
    </source>
</evidence>
<sequence length="147" mass="15869">MCLFSGNIGLATVYPSRVWIPDASGRELCPAGARPGELGPSRTRSVGISQTPMSHKSGLLSSGVYPKLMVVFAAFTGAFTGYPFFLKFLVSASDSVGTCIEGWVFEKGSWDRGVASEQRTPSSISWCQAQLPAQQWEDLLDWSSLPT</sequence>
<evidence type="ECO:0000313" key="2">
    <source>
        <dbReference type="EMBL" id="RLV92830.1"/>
    </source>
</evidence>
<keyword evidence="1" id="KW-0812">Transmembrane</keyword>
<dbReference type="Proteomes" id="UP000276834">
    <property type="component" value="Unassembled WGS sequence"/>
</dbReference>
<evidence type="ECO:0000256" key="1">
    <source>
        <dbReference type="SAM" id="Phobius"/>
    </source>
</evidence>
<gene>
    <name evidence="2" type="ORF">DV515_00013644</name>
</gene>
<reference evidence="2 3" key="1">
    <citation type="journal article" date="2018" name="Proc. R. Soc. B">
        <title>A non-coding region near Follistatin controls head colour polymorphism in the Gouldian finch.</title>
        <authorList>
            <person name="Toomey M.B."/>
            <person name="Marques C.I."/>
            <person name="Andrade P."/>
            <person name="Araujo P.M."/>
            <person name="Sabatino S."/>
            <person name="Gazda M.A."/>
            <person name="Afonso S."/>
            <person name="Lopes R.J."/>
            <person name="Corbo J.C."/>
            <person name="Carneiro M."/>
        </authorList>
    </citation>
    <scope>NUCLEOTIDE SEQUENCE [LARGE SCALE GENOMIC DNA]</scope>
    <source>
        <strain evidence="2">Red01</strain>
        <tissue evidence="2">Muscle</tissue>
    </source>
</reference>
<comment type="caution">
    <text evidence="2">The sequence shown here is derived from an EMBL/GenBank/DDBJ whole genome shotgun (WGS) entry which is preliminary data.</text>
</comment>
<feature type="transmembrane region" description="Helical" evidence="1">
    <location>
        <begin position="64"/>
        <end position="85"/>
    </location>
</feature>